<evidence type="ECO:0000313" key="3">
    <source>
        <dbReference type="Proteomes" id="UP000033475"/>
    </source>
</evidence>
<dbReference type="RefSeq" id="WP_011270968.1">
    <property type="nucleotide sequence ID" value="NZ_LANQ01000001.1"/>
</dbReference>
<gene>
    <name evidence="2" type="ORF">RFEPED_0172</name>
</gene>
<feature type="compositionally biased region" description="Low complexity" evidence="1">
    <location>
        <begin position="120"/>
        <end position="129"/>
    </location>
</feature>
<dbReference type="EMBL" id="LANQ01000001">
    <property type="protein sequence ID" value="KJV57805.1"/>
    <property type="molecule type" value="Genomic_DNA"/>
</dbReference>
<sequence>MASDDVSIQATREQILYALKAVESAKQHLTDKTQEFCNKLNDYGICVAYSFANYKRSGKDILEFVSPYLLKNASDMEYIKAYIPEAYIKESNKNDAMELFGKREVRDYLDQKSSELVSKSPVPSTPSTTDTFNYDSDEITVAGEEKTTPNTEQA</sequence>
<dbReference type="AlphaFoldDB" id="A0A0F3MPY5"/>
<evidence type="ECO:0000313" key="2">
    <source>
        <dbReference type="EMBL" id="KJV57805.1"/>
    </source>
</evidence>
<comment type="caution">
    <text evidence="2">The sequence shown here is derived from an EMBL/GenBank/DDBJ whole genome shotgun (WGS) entry which is preliminary data.</text>
</comment>
<protein>
    <submittedName>
        <fullName evidence="2">Uncharacterized protein</fullName>
    </submittedName>
</protein>
<name>A0A0F3MPY5_RICFI</name>
<reference evidence="2 3" key="1">
    <citation type="submission" date="2015-01" db="EMBL/GenBank/DDBJ databases">
        <title>Genome Sequencing of Rickettsiales.</title>
        <authorList>
            <person name="Daugherty S.C."/>
            <person name="Su Q."/>
            <person name="Abolude K."/>
            <person name="Beier-Sexton M."/>
            <person name="Carlyon J.A."/>
            <person name="Carter R."/>
            <person name="Day N.P."/>
            <person name="Dumler S.J."/>
            <person name="Dyachenko V."/>
            <person name="Godinez A."/>
            <person name="Kurtti T.J."/>
            <person name="Lichay M."/>
            <person name="Mullins K.E."/>
            <person name="Ott S."/>
            <person name="Pappas-Brown V."/>
            <person name="Paris D.H."/>
            <person name="Patel P."/>
            <person name="Richards A.L."/>
            <person name="Sadzewicz L."/>
            <person name="Sears K."/>
            <person name="Seidman D."/>
            <person name="Sengamalay N."/>
            <person name="Stenos J."/>
            <person name="Tallon L.J."/>
            <person name="Vincent G."/>
            <person name="Fraser C.M."/>
            <person name="Munderloh U."/>
            <person name="Dunning-Hotopp J.C."/>
        </authorList>
    </citation>
    <scope>NUCLEOTIDE SEQUENCE [LARGE SCALE GENOMIC DNA]</scope>
    <source>
        <strain evidence="2 3">Pedreira</strain>
    </source>
</reference>
<evidence type="ECO:0000256" key="1">
    <source>
        <dbReference type="SAM" id="MobiDB-lite"/>
    </source>
</evidence>
<proteinExistence type="predicted"/>
<organism evidence="2 3">
    <name type="scientific">Rickettsia felis str. Pedreira</name>
    <dbReference type="NCBI Taxonomy" id="1359196"/>
    <lineage>
        <taxon>Bacteria</taxon>
        <taxon>Pseudomonadati</taxon>
        <taxon>Pseudomonadota</taxon>
        <taxon>Alphaproteobacteria</taxon>
        <taxon>Rickettsiales</taxon>
        <taxon>Rickettsiaceae</taxon>
        <taxon>Rickettsieae</taxon>
        <taxon>Rickettsia</taxon>
        <taxon>spotted fever group</taxon>
    </lineage>
</organism>
<accession>A0A0F3MPY5</accession>
<dbReference type="PATRIC" id="fig|1359196.3.peg.161"/>
<feature type="region of interest" description="Disordered" evidence="1">
    <location>
        <begin position="112"/>
        <end position="154"/>
    </location>
</feature>
<dbReference type="Proteomes" id="UP000033475">
    <property type="component" value="Unassembled WGS sequence"/>
</dbReference>